<evidence type="ECO:0000313" key="5">
    <source>
        <dbReference type="Proteomes" id="UP001623041"/>
    </source>
</evidence>
<feature type="repeat" description="Cell wall-binding" evidence="2">
    <location>
        <begin position="301"/>
        <end position="320"/>
    </location>
</feature>
<dbReference type="PROSITE" id="PS51170">
    <property type="entry name" value="CW"/>
    <property type="match status" value="5"/>
</dbReference>
<feature type="chain" id="PRO_5045341581" description="N-acetylmuramoyl-L-alanine amidase family protein" evidence="3">
    <location>
        <begin position="27"/>
        <end position="359"/>
    </location>
</feature>
<keyword evidence="3" id="KW-0732">Signal</keyword>
<feature type="repeat" description="Cell wall-binding" evidence="2">
    <location>
        <begin position="281"/>
        <end position="300"/>
    </location>
</feature>
<organism evidence="4 5">
    <name type="scientific">Bacillus salipaludis</name>
    <dbReference type="NCBI Taxonomy" id="2547811"/>
    <lineage>
        <taxon>Bacteria</taxon>
        <taxon>Bacillati</taxon>
        <taxon>Bacillota</taxon>
        <taxon>Bacilli</taxon>
        <taxon>Bacillales</taxon>
        <taxon>Bacillaceae</taxon>
        <taxon>Bacillus</taxon>
    </lineage>
</organism>
<dbReference type="SUPFAM" id="SSF69360">
    <property type="entry name" value="Cell wall binding repeat"/>
    <property type="match status" value="1"/>
</dbReference>
<sequence>MKRIIALSSFLILLLMTVLPAGVSHAATAAVQLTGISVVLEDGKTIGATKVGDNQFSLNLVGDEAYGQQTIEKVIVKSLTAKTISVFPKEDENYTDELNLQFVNGEAVIDFAKFNNWMNWFLGTEGEDYPFTLDVVKTFLVPVTSEEYSDEEHKTAYSFTGFLADQAGNESPARLTVKTQDWVMVGKNWKFLDDAGQYLTGWGLVDGKWYFFGADTIMKTGWQNIGGKWYFLNANGAMVTNWFYQNGTWYYLNAKNGDMATNWASVNGKWYFFDATSGAMRTNWVYSSGKWYFLDASGAMKTGWAYTGNKWYYLNNSGAMQTGWVVVNNKWYYLYSDGHMAVNTKIGSYRVGKDGAWIR</sequence>
<evidence type="ECO:0000256" key="2">
    <source>
        <dbReference type="PROSITE-ProRule" id="PRU00591"/>
    </source>
</evidence>
<dbReference type="Gene3D" id="2.10.270.10">
    <property type="entry name" value="Cholin Binding"/>
    <property type="match status" value="2"/>
</dbReference>
<dbReference type="Pfam" id="PF01473">
    <property type="entry name" value="Choline_bind_1"/>
    <property type="match status" value="2"/>
</dbReference>
<comment type="caution">
    <text evidence="4">The sequence shown here is derived from an EMBL/GenBank/DDBJ whole genome shotgun (WGS) entry which is preliminary data.</text>
</comment>
<dbReference type="RefSeq" id="WP_406580272.1">
    <property type="nucleotide sequence ID" value="NZ_JBJHQH010000005.1"/>
</dbReference>
<evidence type="ECO:0000313" key="4">
    <source>
        <dbReference type="EMBL" id="MFK9091652.1"/>
    </source>
</evidence>
<feature type="repeat" description="Cell wall-binding" evidence="2">
    <location>
        <begin position="321"/>
        <end position="340"/>
    </location>
</feature>
<keyword evidence="1" id="KW-0677">Repeat</keyword>
<reference evidence="4 5" key="1">
    <citation type="submission" date="2024-11" db="EMBL/GenBank/DDBJ databases">
        <authorList>
            <person name="Lucas J.A."/>
        </authorList>
    </citation>
    <scope>NUCLEOTIDE SEQUENCE [LARGE SCALE GENOMIC DNA]</scope>
    <source>
        <strain evidence="4 5">Z 5.4</strain>
    </source>
</reference>
<dbReference type="InterPro" id="IPR018337">
    <property type="entry name" value="Cell_wall/Cho-bd_repeat"/>
</dbReference>
<gene>
    <name evidence="4" type="ORF">ACJEBI_09165</name>
</gene>
<accession>A0ABW8RDX2</accession>
<evidence type="ECO:0008006" key="6">
    <source>
        <dbReference type="Google" id="ProtNLM"/>
    </source>
</evidence>
<feature type="signal peptide" evidence="3">
    <location>
        <begin position="1"/>
        <end position="26"/>
    </location>
</feature>
<feature type="repeat" description="Cell wall-binding" evidence="2">
    <location>
        <begin position="219"/>
        <end position="238"/>
    </location>
</feature>
<keyword evidence="5" id="KW-1185">Reference proteome</keyword>
<protein>
    <recommendedName>
        <fullName evidence="6">N-acetylmuramoyl-L-alanine amidase family protein</fullName>
    </recommendedName>
</protein>
<proteinExistence type="predicted"/>
<evidence type="ECO:0000256" key="1">
    <source>
        <dbReference type="ARBA" id="ARBA00022737"/>
    </source>
</evidence>
<name>A0ABW8RDX2_9BACI</name>
<evidence type="ECO:0000256" key="3">
    <source>
        <dbReference type="SAM" id="SignalP"/>
    </source>
</evidence>
<dbReference type="Proteomes" id="UP001623041">
    <property type="component" value="Unassembled WGS sequence"/>
</dbReference>
<dbReference type="EMBL" id="JBJHQH010000005">
    <property type="protein sequence ID" value="MFK9091652.1"/>
    <property type="molecule type" value="Genomic_DNA"/>
</dbReference>
<dbReference type="Pfam" id="PF19127">
    <property type="entry name" value="Choline_bind_3"/>
    <property type="match status" value="2"/>
</dbReference>
<feature type="repeat" description="Cell wall-binding" evidence="2">
    <location>
        <begin position="199"/>
        <end position="218"/>
    </location>
</feature>